<dbReference type="EMBL" id="FMWO01000094">
    <property type="protein sequence ID" value="SCZ86943.1"/>
    <property type="molecule type" value="Genomic_DNA"/>
</dbReference>
<reference evidence="2 3" key="1">
    <citation type="submission" date="2016-10" db="EMBL/GenBank/DDBJ databases">
        <authorList>
            <person name="de Groot N.N."/>
        </authorList>
    </citation>
    <scope>NUCLEOTIDE SEQUENCE [LARGE SCALE GENOMIC DNA]</scope>
    <source>
        <strain evidence="2">1</strain>
    </source>
</reference>
<evidence type="ECO:0000313" key="2">
    <source>
        <dbReference type="EMBL" id="SCZ86943.1"/>
    </source>
</evidence>
<gene>
    <name evidence="2" type="ORF">NSMM_820038</name>
</gene>
<dbReference type="AlphaFoldDB" id="A0A1G5SIA8"/>
<keyword evidence="3" id="KW-1185">Reference proteome</keyword>
<sequence>MRAPVELMHVVWQGSVVIRTSINSITMILQPGVTIRHYYQALRFLVLEKNLLVGLVAVESVTLDGPFVMNTKTGILQSFEDFKQNKF</sequence>
<proteinExistence type="predicted"/>
<name>A0A1G5SIA8_9PROT</name>
<dbReference type="Pfam" id="PF05726">
    <property type="entry name" value="Pirin_C"/>
    <property type="match status" value="1"/>
</dbReference>
<organism evidence="2 3">
    <name type="scientific">Nitrosomonas mobilis</name>
    <dbReference type="NCBI Taxonomy" id="51642"/>
    <lineage>
        <taxon>Bacteria</taxon>
        <taxon>Pseudomonadati</taxon>
        <taxon>Pseudomonadota</taxon>
        <taxon>Betaproteobacteria</taxon>
        <taxon>Nitrosomonadales</taxon>
        <taxon>Nitrosomonadaceae</taxon>
        <taxon>Nitrosomonas</taxon>
    </lineage>
</organism>
<accession>A0A1G5SIA8</accession>
<protein>
    <recommendedName>
        <fullName evidence="1">Pirin C-terminal domain-containing protein</fullName>
    </recommendedName>
</protein>
<dbReference type="Proteomes" id="UP000198729">
    <property type="component" value="Unassembled WGS sequence"/>
</dbReference>
<dbReference type="STRING" id="51642.NSMM_820038"/>
<evidence type="ECO:0000313" key="3">
    <source>
        <dbReference type="Proteomes" id="UP000198729"/>
    </source>
</evidence>
<evidence type="ECO:0000259" key="1">
    <source>
        <dbReference type="Pfam" id="PF05726"/>
    </source>
</evidence>
<dbReference type="InterPro" id="IPR008778">
    <property type="entry name" value="Pirin_C_dom"/>
</dbReference>
<feature type="domain" description="Pirin C-terminal" evidence="1">
    <location>
        <begin position="31"/>
        <end position="87"/>
    </location>
</feature>